<reference evidence="1 2" key="1">
    <citation type="submission" date="2016-03" db="EMBL/GenBank/DDBJ databases">
        <title>EvidentialGene: Evidence-directed Construction of Genes on Genomes.</title>
        <authorList>
            <person name="Gilbert D.G."/>
            <person name="Choi J.-H."/>
            <person name="Mockaitis K."/>
            <person name="Colbourne J."/>
            <person name="Pfrender M."/>
        </authorList>
    </citation>
    <scope>NUCLEOTIDE SEQUENCE [LARGE SCALE GENOMIC DNA]</scope>
    <source>
        <strain evidence="1 2">Xinb3</strain>
        <tissue evidence="1">Complete organism</tissue>
    </source>
</reference>
<accession>A0A162DBS0</accession>
<organism evidence="1 2">
    <name type="scientific">Daphnia magna</name>
    <dbReference type="NCBI Taxonomy" id="35525"/>
    <lineage>
        <taxon>Eukaryota</taxon>
        <taxon>Metazoa</taxon>
        <taxon>Ecdysozoa</taxon>
        <taxon>Arthropoda</taxon>
        <taxon>Crustacea</taxon>
        <taxon>Branchiopoda</taxon>
        <taxon>Diplostraca</taxon>
        <taxon>Cladocera</taxon>
        <taxon>Anomopoda</taxon>
        <taxon>Daphniidae</taxon>
        <taxon>Daphnia</taxon>
    </lineage>
</organism>
<sequence>MCMPFLSLIIERWRVLKILLSFGCNSLLYSFNSPVISFNLLHLRSPASNGDDERPPSFYCFLPSVT</sequence>
<evidence type="ECO:0000313" key="2">
    <source>
        <dbReference type="Proteomes" id="UP000076858"/>
    </source>
</evidence>
<name>A0A162DBS0_9CRUS</name>
<proteinExistence type="predicted"/>
<comment type="caution">
    <text evidence="1">The sequence shown here is derived from an EMBL/GenBank/DDBJ whole genome shotgun (WGS) entry which is preliminary data.</text>
</comment>
<dbReference type="EMBL" id="LRGB01002015">
    <property type="protein sequence ID" value="KZS09644.1"/>
    <property type="molecule type" value="Genomic_DNA"/>
</dbReference>
<protein>
    <submittedName>
        <fullName evidence="1">Uncharacterized protein</fullName>
    </submittedName>
</protein>
<gene>
    <name evidence="1" type="ORF">APZ42_026086</name>
</gene>
<keyword evidence="2" id="KW-1185">Reference proteome</keyword>
<dbReference type="Proteomes" id="UP000076858">
    <property type="component" value="Unassembled WGS sequence"/>
</dbReference>
<dbReference type="AlphaFoldDB" id="A0A162DBS0"/>
<evidence type="ECO:0000313" key="1">
    <source>
        <dbReference type="EMBL" id="KZS09644.1"/>
    </source>
</evidence>